<evidence type="ECO:0000256" key="1">
    <source>
        <dbReference type="ARBA" id="ARBA00004236"/>
    </source>
</evidence>
<keyword evidence="8" id="KW-1185">Reference proteome</keyword>
<reference evidence="7 8" key="1">
    <citation type="submission" date="2023-07" db="EMBL/GenBank/DDBJ databases">
        <title>Sorghum-associated microbial communities from plants grown in Nebraska, USA.</title>
        <authorList>
            <person name="Schachtman D."/>
        </authorList>
    </citation>
    <scope>NUCLEOTIDE SEQUENCE [LARGE SCALE GENOMIC DNA]</scope>
    <source>
        <strain evidence="7 8">4099</strain>
    </source>
</reference>
<dbReference type="PANTHER" id="PTHR43646">
    <property type="entry name" value="GLYCOSYLTRANSFERASE"/>
    <property type="match status" value="1"/>
</dbReference>
<protein>
    <submittedName>
        <fullName evidence="7">Glycosyltransferase involved in cell wall biosynthesis</fullName>
    </submittedName>
</protein>
<name>A0ABU1XYM3_9GAMM</name>
<proteinExistence type="predicted"/>
<dbReference type="InterPro" id="IPR029044">
    <property type="entry name" value="Nucleotide-diphossugar_trans"/>
</dbReference>
<comment type="subcellular location">
    <subcellularLocation>
        <location evidence="1">Cell membrane</location>
    </subcellularLocation>
</comment>
<sequence>MIGVVIPAHNEEACIAACLASVQIAAHCEALGGEDVVIVVALDRCSDRTAAIVAACGVRNVVVHDGNVGLARAAGAAFVIGLGARWVACTDADSRVPRDWLACQIACAADAFCGIVTVDDWLDYDDTVRTQFGTVEEQHDGHPHVHGANMGFSVAMYLRCGGFPPLSAHEDVAMVDALHRAGARIARRASPVVITSARRVARAHGGFADYLLALEARTRAIVSPLLETAVPDFDVDSGPHAA</sequence>
<keyword evidence="2" id="KW-1003">Cell membrane</keyword>
<dbReference type="Gene3D" id="3.90.550.10">
    <property type="entry name" value="Spore Coat Polysaccharide Biosynthesis Protein SpsA, Chain A"/>
    <property type="match status" value="1"/>
</dbReference>
<evidence type="ECO:0000313" key="8">
    <source>
        <dbReference type="Proteomes" id="UP001256588"/>
    </source>
</evidence>
<dbReference type="EMBL" id="JAVDWO010000011">
    <property type="protein sequence ID" value="MDR7193887.1"/>
    <property type="molecule type" value="Genomic_DNA"/>
</dbReference>
<dbReference type="RefSeq" id="WP_310236554.1">
    <property type="nucleotide sequence ID" value="NZ_JAVDWO010000011.1"/>
</dbReference>
<evidence type="ECO:0000313" key="7">
    <source>
        <dbReference type="EMBL" id="MDR7193887.1"/>
    </source>
</evidence>
<evidence type="ECO:0000256" key="4">
    <source>
        <dbReference type="ARBA" id="ARBA00022679"/>
    </source>
</evidence>
<evidence type="ECO:0000259" key="6">
    <source>
        <dbReference type="Pfam" id="PF00535"/>
    </source>
</evidence>
<organism evidence="7 8">
    <name type="scientific">Luteimonas terrae</name>
    <dbReference type="NCBI Taxonomy" id="1530191"/>
    <lineage>
        <taxon>Bacteria</taxon>
        <taxon>Pseudomonadati</taxon>
        <taxon>Pseudomonadota</taxon>
        <taxon>Gammaproteobacteria</taxon>
        <taxon>Lysobacterales</taxon>
        <taxon>Lysobacteraceae</taxon>
        <taxon>Luteimonas</taxon>
    </lineage>
</organism>
<evidence type="ECO:0000256" key="2">
    <source>
        <dbReference type="ARBA" id="ARBA00022475"/>
    </source>
</evidence>
<gene>
    <name evidence="7" type="ORF">J2W68_002628</name>
</gene>
<comment type="caution">
    <text evidence="7">The sequence shown here is derived from an EMBL/GenBank/DDBJ whole genome shotgun (WGS) entry which is preliminary data.</text>
</comment>
<dbReference type="Pfam" id="PF00535">
    <property type="entry name" value="Glycos_transf_2"/>
    <property type="match status" value="1"/>
</dbReference>
<dbReference type="PANTHER" id="PTHR43646:SF2">
    <property type="entry name" value="GLYCOSYLTRANSFERASE 2-LIKE DOMAIN-CONTAINING PROTEIN"/>
    <property type="match status" value="1"/>
</dbReference>
<keyword evidence="5" id="KW-0472">Membrane</keyword>
<evidence type="ECO:0000256" key="3">
    <source>
        <dbReference type="ARBA" id="ARBA00022676"/>
    </source>
</evidence>
<dbReference type="InterPro" id="IPR001173">
    <property type="entry name" value="Glyco_trans_2-like"/>
</dbReference>
<keyword evidence="4" id="KW-0808">Transferase</keyword>
<evidence type="ECO:0000256" key="5">
    <source>
        <dbReference type="ARBA" id="ARBA00023136"/>
    </source>
</evidence>
<dbReference type="Proteomes" id="UP001256588">
    <property type="component" value="Unassembled WGS sequence"/>
</dbReference>
<accession>A0ABU1XYM3</accession>
<keyword evidence="3" id="KW-0328">Glycosyltransferase</keyword>
<dbReference type="SUPFAM" id="SSF53448">
    <property type="entry name" value="Nucleotide-diphospho-sugar transferases"/>
    <property type="match status" value="1"/>
</dbReference>
<feature type="domain" description="Glycosyltransferase 2-like" evidence="6">
    <location>
        <begin position="4"/>
        <end position="110"/>
    </location>
</feature>